<evidence type="ECO:0000313" key="4">
    <source>
        <dbReference type="Proteomes" id="UP000628017"/>
    </source>
</evidence>
<dbReference type="PROSITE" id="PS00330">
    <property type="entry name" value="HEMOLYSIN_CALCIUM"/>
    <property type="match status" value="1"/>
</dbReference>
<comment type="caution">
    <text evidence="3">The sequence shown here is derived from an EMBL/GenBank/DDBJ whole genome shotgun (WGS) entry which is preliminary data.</text>
</comment>
<evidence type="ECO:0000256" key="2">
    <source>
        <dbReference type="ARBA" id="ARBA00022525"/>
    </source>
</evidence>
<comment type="subcellular location">
    <subcellularLocation>
        <location evidence="1">Secreted</location>
    </subcellularLocation>
</comment>
<dbReference type="PANTHER" id="PTHR38340:SF1">
    <property type="entry name" value="S-LAYER PROTEIN"/>
    <property type="match status" value="1"/>
</dbReference>
<dbReference type="GO" id="GO:0005576">
    <property type="term" value="C:extracellular region"/>
    <property type="evidence" value="ECO:0007669"/>
    <property type="project" value="UniProtKB-SubCell"/>
</dbReference>
<evidence type="ECO:0000256" key="1">
    <source>
        <dbReference type="ARBA" id="ARBA00004613"/>
    </source>
</evidence>
<name>A0A916QTU1_9RHOB</name>
<dbReference type="Pfam" id="PF00353">
    <property type="entry name" value="HemolysinCabind"/>
    <property type="match status" value="6"/>
</dbReference>
<protein>
    <recommendedName>
        <fullName evidence="5">Calcium-binding protein</fullName>
    </recommendedName>
</protein>
<reference evidence="3" key="1">
    <citation type="journal article" date="2014" name="Int. J. Syst. Evol. Microbiol.">
        <title>Complete genome sequence of Corynebacterium casei LMG S-19264T (=DSM 44701T), isolated from a smear-ripened cheese.</title>
        <authorList>
            <consortium name="US DOE Joint Genome Institute (JGI-PGF)"/>
            <person name="Walter F."/>
            <person name="Albersmeier A."/>
            <person name="Kalinowski J."/>
            <person name="Ruckert C."/>
        </authorList>
    </citation>
    <scope>NUCLEOTIDE SEQUENCE</scope>
    <source>
        <strain evidence="3">CGMCC 1.15880</strain>
    </source>
</reference>
<evidence type="ECO:0000313" key="3">
    <source>
        <dbReference type="EMBL" id="GGA08435.1"/>
    </source>
</evidence>
<proteinExistence type="predicted"/>
<keyword evidence="2" id="KW-0964">Secreted</keyword>
<dbReference type="Proteomes" id="UP000628017">
    <property type="component" value="Unassembled WGS sequence"/>
</dbReference>
<dbReference type="InterPro" id="IPR018511">
    <property type="entry name" value="Hemolysin-typ_Ca-bd_CS"/>
</dbReference>
<reference evidence="3" key="2">
    <citation type="submission" date="2020-09" db="EMBL/GenBank/DDBJ databases">
        <authorList>
            <person name="Sun Q."/>
            <person name="Zhou Y."/>
        </authorList>
    </citation>
    <scope>NUCLEOTIDE SEQUENCE</scope>
    <source>
        <strain evidence="3">CGMCC 1.15880</strain>
    </source>
</reference>
<dbReference type="InterPro" id="IPR011049">
    <property type="entry name" value="Serralysin-like_metalloprot_C"/>
</dbReference>
<dbReference type="EMBL" id="BMKA01000001">
    <property type="protein sequence ID" value="GGA08435.1"/>
    <property type="molecule type" value="Genomic_DNA"/>
</dbReference>
<dbReference type="PRINTS" id="PR00313">
    <property type="entry name" value="CABNDNGRPT"/>
</dbReference>
<keyword evidence="4" id="KW-1185">Reference proteome</keyword>
<evidence type="ECO:0008006" key="5">
    <source>
        <dbReference type="Google" id="ProtNLM"/>
    </source>
</evidence>
<organism evidence="3 4">
    <name type="scientific">Neptunicoccus cionae</name>
    <dbReference type="NCBI Taxonomy" id="2035344"/>
    <lineage>
        <taxon>Bacteria</taxon>
        <taxon>Pseudomonadati</taxon>
        <taxon>Pseudomonadota</taxon>
        <taxon>Alphaproteobacteria</taxon>
        <taxon>Rhodobacterales</taxon>
        <taxon>Paracoccaceae</taxon>
        <taxon>Neptunicoccus</taxon>
    </lineage>
</organism>
<dbReference type="RefSeq" id="WP_188670661.1">
    <property type="nucleotide sequence ID" value="NZ_BMKA01000001.1"/>
</dbReference>
<dbReference type="InterPro" id="IPR001343">
    <property type="entry name" value="Hemolysn_Ca-bd"/>
</dbReference>
<accession>A0A916QTU1</accession>
<dbReference type="PANTHER" id="PTHR38340">
    <property type="entry name" value="S-LAYER PROTEIN"/>
    <property type="match status" value="1"/>
</dbReference>
<dbReference type="AlphaFoldDB" id="A0A916QTU1"/>
<sequence>MASNDLLKNPLLTTFSESAAYHKRDRHGTDAGDTLIGNRHDNGIYGYGGDDTIWGRRGDDKITAGRGSDEVYGGKGDDVFYSTYSHTQDENFSYGGAGNDTFYSGNPGYSGAPGETFYYIKAGKGHDSIGAHHLKSELYGGGGNDEYTVWGGSSTMYGGRGSDVFKTGGAEVTITTGKGADTVKLRDGSENFTITDFNPEKDTLEFDRYQRINSAELLIETDGKDLVLTRPDGTQIKLLKVSADSFGLEDIKGLHLYGTDSADELTVNYREDTVYAKDGDDHITGSSYNDSIFAGSGNDTVYGNNGRDLLIGWHGDDLLFGGNGNDRIFGGNGHNTVYGGRGDDRIDSYDSSNSDYNAYGGAGDDWITMTSAAQVTLSGGTGDDRIFAGAESATLLYDSTIDEGSDVVARFAVETGRLRISGADFDDLTIERGDTGTMVTLSSGTEILLFEIDPDDLTQDNFEFI</sequence>
<dbReference type="Gene3D" id="2.150.10.10">
    <property type="entry name" value="Serralysin-like metalloprotease, C-terminal"/>
    <property type="match status" value="4"/>
</dbReference>
<dbReference type="GO" id="GO:0005509">
    <property type="term" value="F:calcium ion binding"/>
    <property type="evidence" value="ECO:0007669"/>
    <property type="project" value="InterPro"/>
</dbReference>
<dbReference type="SUPFAM" id="SSF51120">
    <property type="entry name" value="beta-Roll"/>
    <property type="match status" value="4"/>
</dbReference>
<gene>
    <name evidence="3" type="ORF">GCM10011498_05410</name>
</gene>
<dbReference type="InterPro" id="IPR050557">
    <property type="entry name" value="RTX_toxin/Mannuronan_C5-epim"/>
</dbReference>